<reference evidence="16" key="1">
    <citation type="journal article" date="2019" name="Int. J. Syst. Evol. Microbiol.">
        <title>The Global Catalogue of Microorganisms (GCM) 10K type strain sequencing project: providing services to taxonomists for standard genome sequencing and annotation.</title>
        <authorList>
            <consortium name="The Broad Institute Genomics Platform"/>
            <consortium name="The Broad Institute Genome Sequencing Center for Infectious Disease"/>
            <person name="Wu L."/>
            <person name="Ma J."/>
        </authorList>
    </citation>
    <scope>NUCLEOTIDE SEQUENCE [LARGE SCALE GENOMIC DNA]</scope>
    <source>
        <strain evidence="16">CGMCC 1.16275</strain>
    </source>
</reference>
<dbReference type="InterPro" id="IPR037167">
    <property type="entry name" value="Peptidase_S11_C_sf"/>
</dbReference>
<evidence type="ECO:0000256" key="9">
    <source>
        <dbReference type="ARBA" id="ARBA00022960"/>
    </source>
</evidence>
<sequence length="403" mass="43870">MDFSPSTPADQASSGQARHFLGIAVDAARRLAAIAVLTLVGTILPAQAATIDTIAREAILIDTSTGTVLFEKNADERTPTSSMSKVMTMYMVFDRIRSGRLSLDDTLPVSQNAWRMQGSKMWVELGNSIRVEDLIRGVIIQSGNDACIVLAEGLSGSEPAFAADMTRKAHEMGMTASNFMNASGWPDPDHYSTARDLATLAQRLIKDFPEFLHYYSEKEFTYHGIKQGNRNPLLYRNMGVDGLKTGHTESAGYGLIATGERDGRRLVLVVNGLPNMQARADESARLLEWGWREFTSVALFKADETIDTLPVWLGAAETVPAILDQELKITLTRAQQRNLKVTLLSDGPVAAPVAKGTRIGTLRIEAPDFTTREVPVLAGADVERMGFFGRLLMAARQVVGGGP</sequence>
<dbReference type="InterPro" id="IPR012338">
    <property type="entry name" value="Beta-lactam/transpept-like"/>
</dbReference>
<protein>
    <recommendedName>
        <fullName evidence="4">serine-type D-Ala-D-Ala carboxypeptidase</fullName>
        <ecNumber evidence="4">3.4.16.4</ecNumber>
    </recommendedName>
</protein>
<evidence type="ECO:0000259" key="14">
    <source>
        <dbReference type="SMART" id="SM00936"/>
    </source>
</evidence>
<keyword evidence="9" id="KW-0133">Cell shape</keyword>
<dbReference type="SUPFAM" id="SSF69189">
    <property type="entry name" value="Penicillin-binding protein associated domain"/>
    <property type="match status" value="1"/>
</dbReference>
<dbReference type="Pfam" id="PF00768">
    <property type="entry name" value="Peptidase_S11"/>
    <property type="match status" value="1"/>
</dbReference>
<keyword evidence="7" id="KW-0732">Signal</keyword>
<dbReference type="InterPro" id="IPR018044">
    <property type="entry name" value="Peptidase_S11"/>
</dbReference>
<dbReference type="PANTHER" id="PTHR21581:SF6">
    <property type="entry name" value="TRAFFICKING PROTEIN PARTICLE COMPLEX SUBUNIT 12"/>
    <property type="match status" value="1"/>
</dbReference>
<evidence type="ECO:0000256" key="11">
    <source>
        <dbReference type="ARBA" id="ARBA00023316"/>
    </source>
</evidence>
<evidence type="ECO:0000256" key="7">
    <source>
        <dbReference type="ARBA" id="ARBA00022729"/>
    </source>
</evidence>
<dbReference type="Gene3D" id="2.60.410.10">
    <property type="entry name" value="D-Ala-D-Ala carboxypeptidase, C-terminal domain"/>
    <property type="match status" value="1"/>
</dbReference>
<evidence type="ECO:0000256" key="1">
    <source>
        <dbReference type="ARBA" id="ARBA00003217"/>
    </source>
</evidence>
<evidence type="ECO:0000256" key="6">
    <source>
        <dbReference type="ARBA" id="ARBA00022670"/>
    </source>
</evidence>
<accession>A0ABW2KRK8</accession>
<keyword evidence="6" id="KW-0645">Protease</keyword>
<keyword evidence="11" id="KW-0961">Cell wall biogenesis/degradation</keyword>
<comment type="caution">
    <text evidence="15">The sequence shown here is derived from an EMBL/GenBank/DDBJ whole genome shotgun (WGS) entry which is preliminary data.</text>
</comment>
<name>A0ABW2KRK8_9PROT</name>
<evidence type="ECO:0000313" key="15">
    <source>
        <dbReference type="EMBL" id="MFC7332020.1"/>
    </source>
</evidence>
<keyword evidence="10" id="KW-0573">Peptidoglycan synthesis</keyword>
<dbReference type="PRINTS" id="PR00725">
    <property type="entry name" value="DADACBPTASE1"/>
</dbReference>
<dbReference type="SMART" id="SM00936">
    <property type="entry name" value="PBP5_C"/>
    <property type="match status" value="1"/>
</dbReference>
<comment type="catalytic activity">
    <reaction evidence="12">
        <text>Preferential cleavage: (Ac)2-L-Lys-D-Ala-|-D-Ala. Also transpeptidation of peptidyl-alanyl moieties that are N-acyl substituents of D-alanine.</text>
        <dbReference type="EC" id="3.4.16.4"/>
    </reaction>
</comment>
<dbReference type="EMBL" id="JBHTCM010000004">
    <property type="protein sequence ID" value="MFC7332020.1"/>
    <property type="molecule type" value="Genomic_DNA"/>
</dbReference>
<keyword evidence="16" id="KW-1185">Reference proteome</keyword>
<evidence type="ECO:0000256" key="2">
    <source>
        <dbReference type="ARBA" id="ARBA00004752"/>
    </source>
</evidence>
<comment type="similarity">
    <text evidence="3 13">Belongs to the peptidase S11 family.</text>
</comment>
<keyword evidence="5 15" id="KW-0121">Carboxypeptidase</keyword>
<dbReference type="GO" id="GO:0004180">
    <property type="term" value="F:carboxypeptidase activity"/>
    <property type="evidence" value="ECO:0007669"/>
    <property type="project" value="UniProtKB-KW"/>
</dbReference>
<gene>
    <name evidence="15" type="ORF">ACFQPS_02505</name>
</gene>
<evidence type="ECO:0000256" key="4">
    <source>
        <dbReference type="ARBA" id="ARBA00012448"/>
    </source>
</evidence>
<evidence type="ECO:0000256" key="10">
    <source>
        <dbReference type="ARBA" id="ARBA00022984"/>
    </source>
</evidence>
<dbReference type="InterPro" id="IPR001967">
    <property type="entry name" value="Peptidase_S11_N"/>
</dbReference>
<evidence type="ECO:0000256" key="5">
    <source>
        <dbReference type="ARBA" id="ARBA00022645"/>
    </source>
</evidence>
<keyword evidence="8 15" id="KW-0378">Hydrolase</keyword>
<evidence type="ECO:0000313" key="16">
    <source>
        <dbReference type="Proteomes" id="UP001596456"/>
    </source>
</evidence>
<dbReference type="EC" id="3.4.16.4" evidence="4"/>
<evidence type="ECO:0000256" key="12">
    <source>
        <dbReference type="ARBA" id="ARBA00034000"/>
    </source>
</evidence>
<comment type="function">
    <text evidence="1">Removes C-terminal D-alanyl residues from sugar-peptide cell wall precursors.</text>
</comment>
<dbReference type="InterPro" id="IPR012907">
    <property type="entry name" value="Peptidase_S11_C"/>
</dbReference>
<comment type="pathway">
    <text evidence="2">Cell wall biogenesis; peptidoglycan biosynthesis.</text>
</comment>
<evidence type="ECO:0000256" key="8">
    <source>
        <dbReference type="ARBA" id="ARBA00022801"/>
    </source>
</evidence>
<dbReference type="Gene3D" id="3.40.710.10">
    <property type="entry name" value="DD-peptidase/beta-lactamase superfamily"/>
    <property type="match status" value="1"/>
</dbReference>
<evidence type="ECO:0000256" key="3">
    <source>
        <dbReference type="ARBA" id="ARBA00007164"/>
    </source>
</evidence>
<dbReference type="Pfam" id="PF07943">
    <property type="entry name" value="PBP5_C"/>
    <property type="match status" value="1"/>
</dbReference>
<dbReference type="Proteomes" id="UP001596456">
    <property type="component" value="Unassembled WGS sequence"/>
</dbReference>
<dbReference type="RefSeq" id="WP_377356162.1">
    <property type="nucleotide sequence ID" value="NZ_JBHTCM010000004.1"/>
</dbReference>
<dbReference type="PANTHER" id="PTHR21581">
    <property type="entry name" value="D-ALANYL-D-ALANINE CARBOXYPEPTIDASE"/>
    <property type="match status" value="1"/>
</dbReference>
<organism evidence="15 16">
    <name type="scientific">Rhodocista pekingensis</name>
    <dbReference type="NCBI Taxonomy" id="201185"/>
    <lineage>
        <taxon>Bacteria</taxon>
        <taxon>Pseudomonadati</taxon>
        <taxon>Pseudomonadota</taxon>
        <taxon>Alphaproteobacteria</taxon>
        <taxon>Rhodospirillales</taxon>
        <taxon>Azospirillaceae</taxon>
        <taxon>Rhodocista</taxon>
    </lineage>
</organism>
<proteinExistence type="inferred from homology"/>
<dbReference type="InterPro" id="IPR015956">
    <property type="entry name" value="Peniciliin-bd_prot_C_sf"/>
</dbReference>
<evidence type="ECO:0000256" key="13">
    <source>
        <dbReference type="RuleBase" id="RU004016"/>
    </source>
</evidence>
<feature type="domain" description="Peptidase S11 D-Ala-D-Ala carboxypeptidase A C-terminal" evidence="14">
    <location>
        <begin position="294"/>
        <end position="384"/>
    </location>
</feature>
<dbReference type="SUPFAM" id="SSF56601">
    <property type="entry name" value="beta-lactamase/transpeptidase-like"/>
    <property type="match status" value="1"/>
</dbReference>